<proteinExistence type="predicted"/>
<dbReference type="Proteomes" id="UP001165085">
    <property type="component" value="Unassembled WGS sequence"/>
</dbReference>
<reference evidence="2" key="1">
    <citation type="journal article" date="2023" name="Commun. Biol.">
        <title>Genome analysis of Parmales, the sister group of diatoms, reveals the evolutionary specialization of diatoms from phago-mixotrophs to photoautotrophs.</title>
        <authorList>
            <person name="Ban H."/>
            <person name="Sato S."/>
            <person name="Yoshikawa S."/>
            <person name="Yamada K."/>
            <person name="Nakamura Y."/>
            <person name="Ichinomiya M."/>
            <person name="Sato N."/>
            <person name="Blanc-Mathieu R."/>
            <person name="Endo H."/>
            <person name="Kuwata A."/>
            <person name="Ogata H."/>
        </authorList>
    </citation>
    <scope>NUCLEOTIDE SEQUENCE [LARGE SCALE GENOMIC DNA]</scope>
    <source>
        <strain evidence="2">NIES 3701</strain>
    </source>
</reference>
<name>A0A9W7A1H7_9STRA</name>
<dbReference type="AlphaFoldDB" id="A0A9W7A1H7"/>
<evidence type="ECO:0000313" key="1">
    <source>
        <dbReference type="EMBL" id="GMH60294.1"/>
    </source>
</evidence>
<accession>A0A9W7A1H7</accession>
<evidence type="ECO:0000313" key="2">
    <source>
        <dbReference type="Proteomes" id="UP001165085"/>
    </source>
</evidence>
<keyword evidence="2" id="KW-1185">Reference proteome</keyword>
<dbReference type="EMBL" id="BRXY01000064">
    <property type="protein sequence ID" value="GMH60294.1"/>
    <property type="molecule type" value="Genomic_DNA"/>
</dbReference>
<protein>
    <submittedName>
        <fullName evidence="1">Uncharacterized protein</fullName>
    </submittedName>
</protein>
<organism evidence="1 2">
    <name type="scientific">Triparma strigata</name>
    <dbReference type="NCBI Taxonomy" id="1606541"/>
    <lineage>
        <taxon>Eukaryota</taxon>
        <taxon>Sar</taxon>
        <taxon>Stramenopiles</taxon>
        <taxon>Ochrophyta</taxon>
        <taxon>Bolidophyceae</taxon>
        <taxon>Parmales</taxon>
        <taxon>Triparmaceae</taxon>
        <taxon>Triparma</taxon>
    </lineage>
</organism>
<gene>
    <name evidence="1" type="ORF">TrST_g4507</name>
</gene>
<sequence>MSTPLDPIYPGTAITRMQNSRARVTSLTSLDLSSDWSTITRPKILWAAGLKDLRTSRPGEGYTGHSFNDWNHVDATCMLPDVQTETNSDGSVKGISRSNNLHAGIKIASDTTLGPGGSWSTCQIGCSTVPNPTDVAHVQFSSRIAFKLVWCPPRFEQFVLVDDEGLILNRGKGVGDGLPDLRERVRNFKEVEGGKYGRFAFEVEEEGGSKTEL</sequence>
<comment type="caution">
    <text evidence="1">The sequence shown here is derived from an EMBL/GenBank/DDBJ whole genome shotgun (WGS) entry which is preliminary data.</text>
</comment>
<dbReference type="OrthoDB" id="10259631at2759"/>